<keyword evidence="2" id="KW-1185">Reference proteome</keyword>
<proteinExistence type="predicted"/>
<sequence>MINDDFLRDMLNRFIFVYLDDILIFSRSLPEHTQHVRQVLQRLLENQLFVKAEKCEFHVSKVSFLGFIIAPGQLHPDPSKIKAVENWPTPSTRKKLQQFLGFANFYRRFIRNYSKWSWHCKNGGTGWRELRQPFLVWTDHKNLAYLRSAKRLNPRQARWALFLSRFEFTLTYRPGSHNTKPDALSRQFSLDTSPSEPASILPPSCIVGAASWDIETRVQEALKDHPAPNNCPKDLTVCPQ</sequence>
<dbReference type="Proteomes" id="UP000831701">
    <property type="component" value="Chromosome 2"/>
</dbReference>
<gene>
    <name evidence="1" type="ORF">L3Q82_003814</name>
</gene>
<evidence type="ECO:0000313" key="1">
    <source>
        <dbReference type="EMBL" id="KAI3375498.1"/>
    </source>
</evidence>
<accession>A0ACB8X5W3</accession>
<comment type="caution">
    <text evidence="1">The sequence shown here is derived from an EMBL/GenBank/DDBJ whole genome shotgun (WGS) entry which is preliminary data.</text>
</comment>
<name>A0ACB8X5W3_9TELE</name>
<dbReference type="EMBL" id="CM041532">
    <property type="protein sequence ID" value="KAI3375498.1"/>
    <property type="molecule type" value="Genomic_DNA"/>
</dbReference>
<protein>
    <submittedName>
        <fullName evidence="1">Uncharacterized protein</fullName>
    </submittedName>
</protein>
<organism evidence="1 2">
    <name type="scientific">Scortum barcoo</name>
    <name type="common">barcoo grunter</name>
    <dbReference type="NCBI Taxonomy" id="214431"/>
    <lineage>
        <taxon>Eukaryota</taxon>
        <taxon>Metazoa</taxon>
        <taxon>Chordata</taxon>
        <taxon>Craniata</taxon>
        <taxon>Vertebrata</taxon>
        <taxon>Euteleostomi</taxon>
        <taxon>Actinopterygii</taxon>
        <taxon>Neopterygii</taxon>
        <taxon>Teleostei</taxon>
        <taxon>Neoteleostei</taxon>
        <taxon>Acanthomorphata</taxon>
        <taxon>Eupercaria</taxon>
        <taxon>Centrarchiformes</taxon>
        <taxon>Terapontoidei</taxon>
        <taxon>Terapontidae</taxon>
        <taxon>Scortum</taxon>
    </lineage>
</organism>
<reference evidence="1" key="1">
    <citation type="submission" date="2022-04" db="EMBL/GenBank/DDBJ databases">
        <title>Jade perch genome.</title>
        <authorList>
            <person name="Chao B."/>
        </authorList>
    </citation>
    <scope>NUCLEOTIDE SEQUENCE</scope>
    <source>
        <strain evidence="1">CB-2022</strain>
    </source>
</reference>
<evidence type="ECO:0000313" key="2">
    <source>
        <dbReference type="Proteomes" id="UP000831701"/>
    </source>
</evidence>